<organism evidence="5 6">
    <name type="scientific">Microbulbifer elongatus</name>
    <dbReference type="NCBI Taxonomy" id="86173"/>
    <lineage>
        <taxon>Bacteria</taxon>
        <taxon>Pseudomonadati</taxon>
        <taxon>Pseudomonadota</taxon>
        <taxon>Gammaproteobacteria</taxon>
        <taxon>Cellvibrionales</taxon>
        <taxon>Microbulbiferaceae</taxon>
        <taxon>Microbulbifer</taxon>
    </lineage>
</organism>
<dbReference type="InterPro" id="IPR011006">
    <property type="entry name" value="CheY-like_superfamily"/>
</dbReference>
<dbReference type="CDD" id="cd16936">
    <property type="entry name" value="HATPase_RsbW-like"/>
    <property type="match status" value="1"/>
</dbReference>
<evidence type="ECO:0000313" key="6">
    <source>
        <dbReference type="Proteomes" id="UP001205566"/>
    </source>
</evidence>
<evidence type="ECO:0000313" key="5">
    <source>
        <dbReference type="EMBL" id="MCQ3830487.1"/>
    </source>
</evidence>
<dbReference type="PANTHER" id="PTHR43156">
    <property type="entry name" value="STAGE II SPORULATION PROTEIN E-RELATED"/>
    <property type="match status" value="1"/>
</dbReference>
<dbReference type="InterPro" id="IPR052016">
    <property type="entry name" value="Bact_Sigma-Reg"/>
</dbReference>
<keyword evidence="1" id="KW-0378">Hydrolase</keyword>
<dbReference type="Gene3D" id="3.40.50.2300">
    <property type="match status" value="1"/>
</dbReference>
<comment type="caution">
    <text evidence="2">Lacks conserved residue(s) required for the propagation of feature annotation.</text>
</comment>
<evidence type="ECO:0000256" key="1">
    <source>
        <dbReference type="ARBA" id="ARBA00022801"/>
    </source>
</evidence>
<accession>A0ABT1P2Z6</accession>
<dbReference type="EMBL" id="JACASI010000034">
    <property type="protein sequence ID" value="MCQ3830487.1"/>
    <property type="molecule type" value="Genomic_DNA"/>
</dbReference>
<protein>
    <submittedName>
        <fullName evidence="5">SpoIIE family protein phosphatase</fullName>
    </submittedName>
</protein>
<dbReference type="PROSITE" id="PS50110">
    <property type="entry name" value="RESPONSE_REGULATORY"/>
    <property type="match status" value="1"/>
</dbReference>
<proteinExistence type="predicted"/>
<keyword evidence="6" id="KW-1185">Reference proteome</keyword>
<dbReference type="SUPFAM" id="SSF81606">
    <property type="entry name" value="PP2C-like"/>
    <property type="match status" value="1"/>
</dbReference>
<dbReference type="Gene3D" id="3.60.40.10">
    <property type="entry name" value="PPM-type phosphatase domain"/>
    <property type="match status" value="1"/>
</dbReference>
<feature type="domain" description="Response regulatory" evidence="4">
    <location>
        <begin position="5"/>
        <end position="130"/>
    </location>
</feature>
<dbReference type="RefSeq" id="WP_255875419.1">
    <property type="nucleotide sequence ID" value="NZ_JACASI010000034.1"/>
</dbReference>
<dbReference type="SMART" id="SM00331">
    <property type="entry name" value="PP2C_SIG"/>
    <property type="match status" value="1"/>
</dbReference>
<evidence type="ECO:0000256" key="2">
    <source>
        <dbReference type="PROSITE-ProRule" id="PRU00169"/>
    </source>
</evidence>
<name>A0ABT1P2Z6_9GAMM</name>
<dbReference type="InterPro" id="IPR036890">
    <property type="entry name" value="HATPase_C_sf"/>
</dbReference>
<dbReference type="Gene3D" id="3.30.565.10">
    <property type="entry name" value="Histidine kinase-like ATPase, C-terminal domain"/>
    <property type="match status" value="1"/>
</dbReference>
<feature type="compositionally biased region" description="Polar residues" evidence="3">
    <location>
        <begin position="578"/>
        <end position="600"/>
    </location>
</feature>
<dbReference type="InterPro" id="IPR001932">
    <property type="entry name" value="PPM-type_phosphatase-like_dom"/>
</dbReference>
<dbReference type="InterPro" id="IPR001789">
    <property type="entry name" value="Sig_transdc_resp-reg_receiver"/>
</dbReference>
<dbReference type="Proteomes" id="UP001205566">
    <property type="component" value="Unassembled WGS sequence"/>
</dbReference>
<comment type="caution">
    <text evidence="5">The sequence shown here is derived from an EMBL/GenBank/DDBJ whole genome shotgun (WGS) entry which is preliminary data.</text>
</comment>
<dbReference type="Pfam" id="PF07228">
    <property type="entry name" value="SpoIIE"/>
    <property type="match status" value="1"/>
</dbReference>
<evidence type="ECO:0000256" key="3">
    <source>
        <dbReference type="SAM" id="MobiDB-lite"/>
    </source>
</evidence>
<evidence type="ECO:0000259" key="4">
    <source>
        <dbReference type="PROSITE" id="PS50110"/>
    </source>
</evidence>
<dbReference type="InterPro" id="IPR036457">
    <property type="entry name" value="PPM-type-like_dom_sf"/>
</dbReference>
<feature type="region of interest" description="Disordered" evidence="3">
    <location>
        <begin position="575"/>
        <end position="600"/>
    </location>
</feature>
<gene>
    <name evidence="5" type="ORF">HXX02_13645</name>
</gene>
<reference evidence="5" key="1">
    <citation type="thesis" date="2020" institute="Technische Universitat Dresden" country="Dresden, Germany">
        <title>The Agarolytic System of Microbulbifer elongatus PORT2, Isolated from Batu Karas, Pangandaran West Java Indonesia.</title>
        <authorList>
            <person name="Anggraeni S.R."/>
        </authorList>
    </citation>
    <scope>NUCLEOTIDE SEQUENCE</scope>
    <source>
        <strain evidence="5">PORT2</strain>
    </source>
</reference>
<dbReference type="SUPFAM" id="SSF52172">
    <property type="entry name" value="CheY-like"/>
    <property type="match status" value="1"/>
</dbReference>
<dbReference type="PANTHER" id="PTHR43156:SF2">
    <property type="entry name" value="STAGE II SPORULATION PROTEIN E"/>
    <property type="match status" value="1"/>
</dbReference>
<sequence>MPAFRILIIESDSQETAELRRLIDEWEYRSAGGKVSPASVLCVSHAAAALRCYDAFAPNLLIFGPNAALATGREAVAQLRQCMGVEPVPILAVQELHDADPETLSLAQCDDILTKPYSPRLVQLKLASIRRFCEFGRSLMAQRDRLRRHHADFLQEQANAREIFGNLGNESCLDDTPAIRYHLSPRAVLNGDLLAATYAPDGKLVLMLGDFAGHGLAAAVGAVPLTSVFYSMIPRGFSFARVAREINRKLYDILPRQMFCCLVMLEFDPRRQHLRLLNAGMPSPCLKRSSGTQQLLESRHLPLGVLSSDQISSAIVNIRVLPGDRLFLWSDGIHEARNSKGEHFGESRLLNILRETSAGNAPAGVGRPIFDEILMAVSAHAAEQHDDLSLVELDLSDPGLLRRGCPEHEMSGERKGGRIGEWSINFRLTETELRETDPLPHLLSVLGQMPGAARFQEDLAIALGELFRNALEHGVLELDSSIKGTDDGFVRYYDLMAERRSRLSQGWVNISLCCREGSGGGKLTLVVEDSGDGFPQVREAGSIYAGRGLALLHTVCGEVRYCTGSSRVEATLTWGAASDQTPEDSSQSQYDSMQTPPVPV</sequence>